<name>A0A7J5UJK5_9MICO</name>
<evidence type="ECO:0000313" key="2">
    <source>
        <dbReference type="EMBL" id="KAE8762558.1"/>
    </source>
</evidence>
<protein>
    <submittedName>
        <fullName evidence="2">Uncharacterized protein</fullName>
    </submittedName>
</protein>
<evidence type="ECO:0000313" key="3">
    <source>
        <dbReference type="Proteomes" id="UP000451860"/>
    </source>
</evidence>
<evidence type="ECO:0000256" key="1">
    <source>
        <dbReference type="SAM" id="MobiDB-lite"/>
    </source>
</evidence>
<reference evidence="2 3" key="1">
    <citation type="submission" date="2019-10" db="EMBL/GenBank/DDBJ databases">
        <title>Georgenia wutianyii sp. nov. and Georgenia yuyongxinii sp. nov. isolated from plateau pika (Ochotona curzoniae) in the Qinghai-Tibet plateau of China.</title>
        <authorList>
            <person name="Tian Z."/>
        </authorList>
    </citation>
    <scope>NUCLEOTIDE SEQUENCE [LARGE SCALE GENOMIC DNA]</scope>
    <source>
        <strain evidence="2 3">DSM 21501</strain>
    </source>
</reference>
<dbReference type="AlphaFoldDB" id="A0A7J5UJK5"/>
<feature type="compositionally biased region" description="Gly residues" evidence="1">
    <location>
        <begin position="105"/>
        <end position="118"/>
    </location>
</feature>
<dbReference type="Proteomes" id="UP000451860">
    <property type="component" value="Unassembled WGS sequence"/>
</dbReference>
<keyword evidence="3" id="KW-1185">Reference proteome</keyword>
<accession>A0A7J5UJK5</accession>
<proteinExistence type="predicted"/>
<organism evidence="2 3">
    <name type="scientific">Georgenia thermotolerans</name>
    <dbReference type="NCBI Taxonomy" id="527326"/>
    <lineage>
        <taxon>Bacteria</taxon>
        <taxon>Bacillati</taxon>
        <taxon>Actinomycetota</taxon>
        <taxon>Actinomycetes</taxon>
        <taxon>Micrococcales</taxon>
        <taxon>Bogoriellaceae</taxon>
        <taxon>Georgenia</taxon>
    </lineage>
</organism>
<feature type="non-terminal residue" evidence="2">
    <location>
        <position position="118"/>
    </location>
</feature>
<feature type="region of interest" description="Disordered" evidence="1">
    <location>
        <begin position="99"/>
        <end position="118"/>
    </location>
</feature>
<sequence>MSSETWNRTEAVIVAAALEPLDVASHLAAAAVVARLEWYPSTEHLLSVSLLTDAAGRVARNADGVLEPGPAAADLADALTEAFDVDVLMEGVPARRVAGEAAGAGEAGPGEGGAGEGG</sequence>
<dbReference type="EMBL" id="WHJE01000152">
    <property type="protein sequence ID" value="KAE8762558.1"/>
    <property type="molecule type" value="Genomic_DNA"/>
</dbReference>
<comment type="caution">
    <text evidence="2">The sequence shown here is derived from an EMBL/GenBank/DDBJ whole genome shotgun (WGS) entry which is preliminary data.</text>
</comment>
<dbReference type="RefSeq" id="WP_211489940.1">
    <property type="nucleotide sequence ID" value="NZ_WHJE01000152.1"/>
</dbReference>
<gene>
    <name evidence="2" type="ORF">GB883_18690</name>
</gene>